<accession>A0A250J4K7</accession>
<sequence length="151" mass="16649">MSASAQSIQVYFFENRFYVPDVGRTMDDVSVDIEPVRAVEMADVAGLAGALQATIERGNPRIPTPNRNTYEPIIIKASGAKNWRDFEKRALCFMITHLPDRFELVPSKRTRGGKWDFNHSDIGSLPGTAAPKTLAEWLVNHVKSVGGSAST</sequence>
<dbReference type="Proteomes" id="UP000217257">
    <property type="component" value="Chromosome"/>
</dbReference>
<proteinExistence type="predicted"/>
<gene>
    <name evidence="1" type="ORF">CYFUS_003958</name>
</gene>
<organism evidence="1 2">
    <name type="scientific">Cystobacter fuscus</name>
    <dbReference type="NCBI Taxonomy" id="43"/>
    <lineage>
        <taxon>Bacteria</taxon>
        <taxon>Pseudomonadati</taxon>
        <taxon>Myxococcota</taxon>
        <taxon>Myxococcia</taxon>
        <taxon>Myxococcales</taxon>
        <taxon>Cystobacterineae</taxon>
        <taxon>Archangiaceae</taxon>
        <taxon>Cystobacter</taxon>
    </lineage>
</organism>
<evidence type="ECO:0000313" key="2">
    <source>
        <dbReference type="Proteomes" id="UP000217257"/>
    </source>
</evidence>
<dbReference type="RefSeq" id="WP_095986684.1">
    <property type="nucleotide sequence ID" value="NZ_CP022098.1"/>
</dbReference>
<name>A0A250J4K7_9BACT</name>
<dbReference type="AlphaFoldDB" id="A0A250J4K7"/>
<evidence type="ECO:0000313" key="1">
    <source>
        <dbReference type="EMBL" id="ATB38523.1"/>
    </source>
</evidence>
<dbReference type="KEGG" id="cfus:CYFUS_003958"/>
<reference evidence="1 2" key="1">
    <citation type="submission" date="2017-06" db="EMBL/GenBank/DDBJ databases">
        <title>Sequencing and comparative analysis of myxobacterial genomes.</title>
        <authorList>
            <person name="Rupp O."/>
            <person name="Goesmann A."/>
            <person name="Sogaard-Andersen L."/>
        </authorList>
    </citation>
    <scope>NUCLEOTIDE SEQUENCE [LARGE SCALE GENOMIC DNA]</scope>
    <source>
        <strain evidence="1 2">DSM 52655</strain>
    </source>
</reference>
<dbReference type="EMBL" id="CP022098">
    <property type="protein sequence ID" value="ATB38523.1"/>
    <property type="molecule type" value="Genomic_DNA"/>
</dbReference>
<protein>
    <submittedName>
        <fullName evidence="1">Uncharacterized protein</fullName>
    </submittedName>
</protein>